<dbReference type="RefSeq" id="WP_007325475.1">
    <property type="nucleotide sequence ID" value="NZ_AFAR01000082.1"/>
</dbReference>
<reference evidence="2 3" key="1">
    <citation type="journal article" date="2013" name="Mar. Genomics">
        <title>Expression of sulfatases in Rhodopirellula baltica and the diversity of sulfatases in the genus Rhodopirellula.</title>
        <authorList>
            <person name="Wegner C.E."/>
            <person name="Richter-Heitmann T."/>
            <person name="Klindworth A."/>
            <person name="Klockow C."/>
            <person name="Richter M."/>
            <person name="Achstetter T."/>
            <person name="Glockner F.O."/>
            <person name="Harder J."/>
        </authorList>
    </citation>
    <scope>NUCLEOTIDE SEQUENCE [LARGE SCALE GENOMIC DNA]</scope>
    <source>
        <strain evidence="2 3">WH47</strain>
    </source>
</reference>
<accession>F2APA8</accession>
<evidence type="ECO:0000313" key="3">
    <source>
        <dbReference type="Proteomes" id="UP000006222"/>
    </source>
</evidence>
<feature type="region of interest" description="Disordered" evidence="1">
    <location>
        <begin position="84"/>
        <end position="103"/>
    </location>
</feature>
<sequence>MFDSSLDALCLLPPRFGSGRRGVPPTPPSFQVQRSGGTTVELPTRLFLDDAPWHRWSPKVAQALAEQLQKHGILTSYLHSELGVRDDSDGEQEQTESNAANHPLQMLPYRSERYGLNADDFDTATAIDIRLSPLRDASGRFAYSAEQIRRWEATPEEQPLSGGSWVSAFTLPPDIVNLECLPNKIHQLRRLSPQAVVLVSVTPEWLWENRETLAATPADALLIRSGQISVSGLQFAELLNQLIRQPDVPPLWLSPPRWAQQRVATVDDCIKLVSLGVSAIAIDAWMAEVFAEIDQIPEPSIYSGSPASQLNQSISPILEEHLLPIVERFTALMTTITHSPSLGSFDRDIAARLDVHYLGK</sequence>
<proteinExistence type="predicted"/>
<protein>
    <submittedName>
        <fullName evidence="2">Uncharacterized protein</fullName>
    </submittedName>
</protein>
<dbReference type="Proteomes" id="UP000006222">
    <property type="component" value="Unassembled WGS sequence"/>
</dbReference>
<dbReference type="AlphaFoldDB" id="F2APA8"/>
<organism evidence="2 3">
    <name type="scientific">Rhodopirellula baltica WH47</name>
    <dbReference type="NCBI Taxonomy" id="991778"/>
    <lineage>
        <taxon>Bacteria</taxon>
        <taxon>Pseudomonadati</taxon>
        <taxon>Planctomycetota</taxon>
        <taxon>Planctomycetia</taxon>
        <taxon>Pirellulales</taxon>
        <taxon>Pirellulaceae</taxon>
        <taxon>Rhodopirellula</taxon>
    </lineage>
</organism>
<evidence type="ECO:0000256" key="1">
    <source>
        <dbReference type="SAM" id="MobiDB-lite"/>
    </source>
</evidence>
<dbReference type="EMBL" id="AFAR01000082">
    <property type="protein sequence ID" value="EGF28498.1"/>
    <property type="molecule type" value="Genomic_DNA"/>
</dbReference>
<name>F2APA8_RHOBT</name>
<evidence type="ECO:0000313" key="2">
    <source>
        <dbReference type="EMBL" id="EGF28498.1"/>
    </source>
</evidence>
<dbReference type="PATRIC" id="fig|991778.3.peg.1612"/>
<comment type="caution">
    <text evidence="2">The sequence shown here is derived from an EMBL/GenBank/DDBJ whole genome shotgun (WGS) entry which is preliminary data.</text>
</comment>
<gene>
    <name evidence="2" type="ORF">RBWH47_04423</name>
</gene>